<dbReference type="EMBL" id="DQ149023">
    <property type="protein sequence ID" value="ABA47056.1"/>
    <property type="molecule type" value="Genomic_DNA"/>
</dbReference>
<organismHost>
    <name type="scientific">Synechococcus</name>
    <dbReference type="NCBI Taxonomy" id="1129"/>
</organismHost>
<evidence type="ECO:0000313" key="1">
    <source>
        <dbReference type="EMBL" id="ABA47056.1"/>
    </source>
</evidence>
<evidence type="ECO:0000313" key="2">
    <source>
        <dbReference type="Proteomes" id="UP000000909"/>
    </source>
</evidence>
<dbReference type="KEGG" id="vg:4239087"/>
<protein>
    <submittedName>
        <fullName evidence="1">Gp87</fullName>
    </submittedName>
</protein>
<sequence length="53" mass="5948">MFYFFVNVSGNCSLSTFPNDTQPLSYKDSECISNPLTNLSQWCIITLPGLIRA</sequence>
<dbReference type="RefSeq" id="YP_717754.1">
    <property type="nucleotide sequence ID" value="NC_008296.2"/>
</dbReference>
<keyword evidence="2" id="KW-1185">Reference proteome</keyword>
<organism evidence="1 2">
    <name type="scientific">Synechococcus phage syn9</name>
    <dbReference type="NCBI Taxonomy" id="382359"/>
    <lineage>
        <taxon>Viruses</taxon>
        <taxon>Duplodnaviria</taxon>
        <taxon>Heunggongvirae</taxon>
        <taxon>Uroviricota</taxon>
        <taxon>Caudoviricetes</taxon>
        <taxon>Pantevenvirales</taxon>
        <taxon>Kyanoviridae</taxon>
        <taxon>Ormenosvirus</taxon>
        <taxon>Ormenosvirus syn9</taxon>
    </lineage>
</organism>
<dbReference type="Proteomes" id="UP000000909">
    <property type="component" value="Segment"/>
</dbReference>
<reference evidence="1 2" key="1">
    <citation type="journal article" date="2007" name="Environ. Microbiol.">
        <title>Genomic and structural analysis of Syn9, a cyanophage infecting marine Prochlorococcus and Synechococcus.</title>
        <authorList>
            <person name="Weigele P.R."/>
            <person name="Pope W.H."/>
            <person name="Pedulla M.L."/>
            <person name="Houtz J.M."/>
            <person name="Smith A.L."/>
            <person name="Conway J.F."/>
            <person name="King J."/>
            <person name="Hatfull G.F."/>
            <person name="Lawrence J.G."/>
            <person name="Hendrix R.W."/>
        </authorList>
    </citation>
    <scope>NUCLEOTIDE SEQUENCE</scope>
</reference>
<name>Q0QZE1_BPSYS</name>
<dbReference type="GeneID" id="4239087"/>
<accession>Q0QZE1</accession>
<proteinExistence type="predicted"/>